<protein>
    <submittedName>
        <fullName evidence="1">Uncharacterized protein</fullName>
    </submittedName>
</protein>
<dbReference type="AlphaFoldDB" id="X1BFJ5"/>
<proteinExistence type="predicted"/>
<evidence type="ECO:0000313" key="1">
    <source>
        <dbReference type="EMBL" id="GAG93800.1"/>
    </source>
</evidence>
<sequence length="275" mass="29820">LVRFSDVDSSMGIAADDIEVYISMTQLNLGSEYTFTPLGGGFYDITVNSTFLGGTIGQKGITVHAYWTSGAPYHNNASASVSIRVTTRDTIVDITVLPSQTPFLDDVTFTFEYIDLFSGDPITSILVGDISLYNNGTLVDSGDYTLTSSGSGFIFTVDSETLGPGLGRYNLTIIIDWNEGIAPYYVDAQTTTWVTVTTRNLGFILNPLDETKYGHQMNITFTVTDFATGTPVDGVLITFSAQTVSLTLNTDYFITPLGGGQYLIEINKSSIIVER</sequence>
<dbReference type="EMBL" id="BART01027499">
    <property type="protein sequence ID" value="GAG93800.1"/>
    <property type="molecule type" value="Genomic_DNA"/>
</dbReference>
<feature type="non-terminal residue" evidence="1">
    <location>
        <position position="1"/>
    </location>
</feature>
<reference evidence="1" key="1">
    <citation type="journal article" date="2014" name="Front. Microbiol.">
        <title>High frequency of phylogenetically diverse reductive dehalogenase-homologous genes in deep subseafloor sedimentary metagenomes.</title>
        <authorList>
            <person name="Kawai M."/>
            <person name="Futagami T."/>
            <person name="Toyoda A."/>
            <person name="Takaki Y."/>
            <person name="Nishi S."/>
            <person name="Hori S."/>
            <person name="Arai W."/>
            <person name="Tsubouchi T."/>
            <person name="Morono Y."/>
            <person name="Uchiyama I."/>
            <person name="Ito T."/>
            <person name="Fujiyama A."/>
            <person name="Inagaki F."/>
            <person name="Takami H."/>
        </authorList>
    </citation>
    <scope>NUCLEOTIDE SEQUENCE</scope>
    <source>
        <strain evidence="1">Expedition CK06-06</strain>
    </source>
</reference>
<feature type="non-terminal residue" evidence="1">
    <location>
        <position position="275"/>
    </location>
</feature>
<comment type="caution">
    <text evidence="1">The sequence shown here is derived from an EMBL/GenBank/DDBJ whole genome shotgun (WGS) entry which is preliminary data.</text>
</comment>
<accession>X1BFJ5</accession>
<gene>
    <name evidence="1" type="ORF">S01H4_48739</name>
</gene>
<name>X1BFJ5_9ZZZZ</name>
<organism evidence="1">
    <name type="scientific">marine sediment metagenome</name>
    <dbReference type="NCBI Taxonomy" id="412755"/>
    <lineage>
        <taxon>unclassified sequences</taxon>
        <taxon>metagenomes</taxon>
        <taxon>ecological metagenomes</taxon>
    </lineage>
</organism>